<organism evidence="1 2">
    <name type="scientific">Rubroshorea leprosula</name>
    <dbReference type="NCBI Taxonomy" id="152421"/>
    <lineage>
        <taxon>Eukaryota</taxon>
        <taxon>Viridiplantae</taxon>
        <taxon>Streptophyta</taxon>
        <taxon>Embryophyta</taxon>
        <taxon>Tracheophyta</taxon>
        <taxon>Spermatophyta</taxon>
        <taxon>Magnoliopsida</taxon>
        <taxon>eudicotyledons</taxon>
        <taxon>Gunneridae</taxon>
        <taxon>Pentapetalae</taxon>
        <taxon>rosids</taxon>
        <taxon>malvids</taxon>
        <taxon>Malvales</taxon>
        <taxon>Dipterocarpaceae</taxon>
        <taxon>Rubroshorea</taxon>
    </lineage>
</organism>
<sequence length="174" mass="18167">MGLAQSATKGVRTKLTSAAEFDSACGSAYAHCLSLTQHAFEGVLPYQLLTAASHLHQTLTSIHPLPLICRWVPSPPTRAQVDSALRAVIGHQRPEGEDKMLVLGSAQFREWAIVLFADAVVGNAGKAVLKRVPIGVAGIVGIGAVARPGKEVIGTLMGVYTLGVVTSIYLGLSG</sequence>
<dbReference type="EMBL" id="BPVZ01000115">
    <property type="protein sequence ID" value="GKV36232.1"/>
    <property type="molecule type" value="Genomic_DNA"/>
</dbReference>
<protein>
    <submittedName>
        <fullName evidence="1">Uncharacterized protein</fullName>
    </submittedName>
</protein>
<accession>A0AAV5LHC4</accession>
<dbReference type="PANTHER" id="PTHR36743:SF1">
    <property type="entry name" value="OS04G0495300 PROTEIN"/>
    <property type="match status" value="1"/>
</dbReference>
<proteinExistence type="predicted"/>
<name>A0AAV5LHC4_9ROSI</name>
<dbReference type="AlphaFoldDB" id="A0AAV5LHC4"/>
<evidence type="ECO:0000313" key="1">
    <source>
        <dbReference type="EMBL" id="GKV36232.1"/>
    </source>
</evidence>
<reference evidence="1 2" key="1">
    <citation type="journal article" date="2021" name="Commun. Biol.">
        <title>The genome of Shorea leprosula (Dipterocarpaceae) highlights the ecological relevance of drought in aseasonal tropical rainforests.</title>
        <authorList>
            <person name="Ng K.K.S."/>
            <person name="Kobayashi M.J."/>
            <person name="Fawcett J.A."/>
            <person name="Hatakeyama M."/>
            <person name="Paape T."/>
            <person name="Ng C.H."/>
            <person name="Ang C.C."/>
            <person name="Tnah L.H."/>
            <person name="Lee C.T."/>
            <person name="Nishiyama T."/>
            <person name="Sese J."/>
            <person name="O'Brien M.J."/>
            <person name="Copetti D."/>
            <person name="Mohd Noor M.I."/>
            <person name="Ong R.C."/>
            <person name="Putra M."/>
            <person name="Sireger I.Z."/>
            <person name="Indrioko S."/>
            <person name="Kosugi Y."/>
            <person name="Izuno A."/>
            <person name="Isagi Y."/>
            <person name="Lee S.L."/>
            <person name="Shimizu K.K."/>
        </authorList>
    </citation>
    <scope>NUCLEOTIDE SEQUENCE [LARGE SCALE GENOMIC DNA]</scope>
    <source>
        <strain evidence="1">214</strain>
    </source>
</reference>
<evidence type="ECO:0000313" key="2">
    <source>
        <dbReference type="Proteomes" id="UP001054252"/>
    </source>
</evidence>
<comment type="caution">
    <text evidence="1">The sequence shown here is derived from an EMBL/GenBank/DDBJ whole genome shotgun (WGS) entry which is preliminary data.</text>
</comment>
<dbReference type="Proteomes" id="UP001054252">
    <property type="component" value="Unassembled WGS sequence"/>
</dbReference>
<keyword evidence="2" id="KW-1185">Reference proteome</keyword>
<gene>
    <name evidence="1" type="ORF">SLEP1_g44381</name>
</gene>
<dbReference type="PANTHER" id="PTHR36743">
    <property type="entry name" value="OS04G0495300 PROTEIN"/>
    <property type="match status" value="1"/>
</dbReference>